<proteinExistence type="predicted"/>
<dbReference type="GeneID" id="117650350"/>
<feature type="coiled-coil region" evidence="1">
    <location>
        <begin position="1221"/>
        <end position="1248"/>
    </location>
</feature>
<dbReference type="KEGG" id="tpal:117650350"/>
<feature type="region of interest" description="Disordered" evidence="2">
    <location>
        <begin position="669"/>
        <end position="692"/>
    </location>
</feature>
<protein>
    <submittedName>
        <fullName evidence="4">Uncharacterized protein LOC117650350</fullName>
    </submittedName>
</protein>
<organism evidence="4">
    <name type="scientific">Thrips palmi</name>
    <name type="common">Melon thrips</name>
    <dbReference type="NCBI Taxonomy" id="161013"/>
    <lineage>
        <taxon>Eukaryota</taxon>
        <taxon>Metazoa</taxon>
        <taxon>Ecdysozoa</taxon>
        <taxon>Arthropoda</taxon>
        <taxon>Hexapoda</taxon>
        <taxon>Insecta</taxon>
        <taxon>Pterygota</taxon>
        <taxon>Neoptera</taxon>
        <taxon>Paraneoptera</taxon>
        <taxon>Thysanoptera</taxon>
        <taxon>Terebrantia</taxon>
        <taxon>Thripoidea</taxon>
        <taxon>Thripidae</taxon>
        <taxon>Thrips</taxon>
    </lineage>
</organism>
<dbReference type="Proteomes" id="UP000515158">
    <property type="component" value="Unplaced"/>
</dbReference>
<keyword evidence="3" id="KW-1185">Reference proteome</keyword>
<dbReference type="InParanoid" id="A0A6P8ZW64"/>
<dbReference type="Gene3D" id="3.40.50.300">
    <property type="entry name" value="P-loop containing nucleotide triphosphate hydrolases"/>
    <property type="match status" value="1"/>
</dbReference>
<name>A0A6P8ZW64_THRPL</name>
<accession>A0A6P8ZW64</accession>
<reference evidence="4" key="1">
    <citation type="submission" date="2025-08" db="UniProtKB">
        <authorList>
            <consortium name="RefSeq"/>
        </authorList>
    </citation>
    <scope>IDENTIFICATION</scope>
    <source>
        <tissue evidence="4">Total insect</tissue>
    </source>
</reference>
<evidence type="ECO:0000313" key="4">
    <source>
        <dbReference type="RefSeq" id="XP_034249607.1"/>
    </source>
</evidence>
<dbReference type="RefSeq" id="XP_034249607.1">
    <property type="nucleotide sequence ID" value="XM_034393716.1"/>
</dbReference>
<evidence type="ECO:0000256" key="2">
    <source>
        <dbReference type="SAM" id="MobiDB-lite"/>
    </source>
</evidence>
<dbReference type="SUPFAM" id="SSF52540">
    <property type="entry name" value="P-loop containing nucleoside triphosphate hydrolases"/>
    <property type="match status" value="1"/>
</dbReference>
<gene>
    <name evidence="4" type="primary">LOC117650350</name>
</gene>
<dbReference type="InterPro" id="IPR027417">
    <property type="entry name" value="P-loop_NTPase"/>
</dbReference>
<dbReference type="OrthoDB" id="2386367at2759"/>
<sequence>MVTRLTGRCLRTRPAMSWPGLCTMRLAMLALAAIAITGLTASCSPASQHSGLSASLVTVPETLRNPATLISGDRQTSARDVARTQDNVTLLHQEGMPPGEDLKKSIFSLMEKGDKRNGLAAHRDIVILLGNTGSGKSTLTQFLAGNNTKLISEEIEKGLGLEEFIIVDSDDRIGSSSTAVSKTIFPEPTVDENTKTTYYDCPGFSDTRGVAQDISQAYFMKRLIDSADRVKLVFVVNHSSVKKAVDRQDFVRLIKHSSTLIRDTEKFNAIGNFIQEVKGNLEEGQLESYFKNSTLKRNAIKFLEGILFKKNKVYERIGIFKRPDVPGVVSNISLLQNCKKELEFIIHQNLVFRKKNDEDFGYTISAESENHAEELIKYALSFIEDCVRKIGKEVTDFYRATETKLSMDIVMLKERFQSLLDLLSAVDWQKSRSTAENLSAREFVQHISNITKYMGLKISSETMSPILNYGRYLSFLQKVSGKRTFDPLPWAQGLQGLIQNSQDSKQWYDFLTRLYDMLSGYSVQENRSTFNIPEVDMIQNINDTRLTNLFQHVGIDIPFKLMDSSRQKTLREVIRATVNHKVTLSREGNSKSKLVLRGRYVKLSEISQQNVNCKELNEIIVFAYEKVFIDTDLDCPGVASLTVVSPSWYITNTTKIVVDGKQGAALTKPTADAGVAPGSNGKNGKDGEPGEPGGLFFGIGEKFVNLHLLTVSANGGKGGHGQRGGDGKNGVDGKSPPDTFRCKGDLLDVDIDLTVMGESHGRGQVNPKSHNRGDLFPGHYYQVAGPMGTKGGSGGDGGRGGKGGKPGNVTVLGLMQNPNVKVQVDVGADGIPGAGGAAGLGGSNSNVVAEVHCHTVFVCGCVESYRGEWGTISRRARSGTTGKAGGNVLEGKNSKILPFDHYDKVLRYERYYREYVAENKVSQLSSMKILELLDENSQIKVWHTTLGLFHEFQDLEEQYYKLVGKIPLKPAYQLLLEKISGYAKNLKDIETRGDDKSVLRYLFTACLSKICSMRDVSEGNLIIDLEKFVASAVENVEKMAKAFNHNEITASSKRFSEDIQSKTDEAGIFMSEITSDVDNFLYDIDNNIQRLINETVDLQNAAKKERDRLIEQEKELNTQLGFRKLLGVVNVASQLLSFLGPAGAAAATAVGGAAMTTEALLLDDRSSTGQDKLLELPKGVTLSASKITDEIKNKNRVLSMQLRDVALELKKFEKDEPHANLTEILHKVDAAQSKLKKENDKISALDLKAIKMYETQQQEISTLINEKKIEIKREKNPDAVNVLQAKLDSLFEEKRAASPNDLPRVNNAILELEKKIKQEIETNHDLDIESFHRKRTMQREKDELTKVQQQKLVGKNYEEYTASEKKRQNLHRELETLTEQSKTAVPKTLTDTTRELHYINKRLLHLKENTDAKSVSEKQELEKRQKLFLERKKYLYEDRKEKVTQRVEEGTRRMEHVLNIIRISDITVSTYSRIRNSEAKIKQVAAAIEGAKIKLQSLLEHEQKIYDIMLPLADTMKQSINEMGTTLAVSSRVALDVRKWKMQLALRNIREEMQKLFKGFTVEERFKSAFQNLEEGIGVLIQVYKDVETYQEQNLLALYLADISKESSIEVQVKDKKLKEAMEKLNVALRANLVIKEFEMVSSAFKQLVFPFALNYLEEFSLPTYLQLNYRHDNISAIASSVADKLTKFKKMITKQITTTEEYDQYIRSAAEFKSDTVPFEPFFVWRNNSNSYAISNFLDGMNVTLFANIREGVPKNAIKFNEIGVLLKTVNRSEQLKLDEMLTPHDGLSFEVSMTHLGISDYRCGTKFYTVTNKPHTFNYIYHPDGTKSNPNEMVKKIKNGSPMLSPYTPWRIQLTGTIPVGLQKYKNKIDIELMGRGQYTDRKGVDDKVCNTDLDSFYVSKDDTSSRDDFGLMQESEFPYI</sequence>
<keyword evidence="1" id="KW-0175">Coiled coil</keyword>
<evidence type="ECO:0000256" key="1">
    <source>
        <dbReference type="SAM" id="Coils"/>
    </source>
</evidence>
<evidence type="ECO:0000313" key="3">
    <source>
        <dbReference type="Proteomes" id="UP000515158"/>
    </source>
</evidence>
<feature type="region of interest" description="Disordered" evidence="2">
    <location>
        <begin position="715"/>
        <end position="737"/>
    </location>
</feature>
<feature type="coiled-coil region" evidence="1">
    <location>
        <begin position="1088"/>
        <end position="1119"/>
    </location>
</feature>